<gene>
    <name evidence="1" type="ORF">UFOVP3_68</name>
</gene>
<evidence type="ECO:0000313" key="1">
    <source>
        <dbReference type="EMBL" id="CAB4240633.1"/>
    </source>
</evidence>
<dbReference type="EMBL" id="LR797814">
    <property type="protein sequence ID" value="CAB4240633.1"/>
    <property type="molecule type" value="Genomic_DNA"/>
</dbReference>
<organism evidence="1">
    <name type="scientific">uncultured Caudovirales phage</name>
    <dbReference type="NCBI Taxonomy" id="2100421"/>
    <lineage>
        <taxon>Viruses</taxon>
        <taxon>Duplodnaviria</taxon>
        <taxon>Heunggongvirae</taxon>
        <taxon>Uroviricota</taxon>
        <taxon>Caudoviricetes</taxon>
        <taxon>Peduoviridae</taxon>
        <taxon>Maltschvirus</taxon>
        <taxon>Maltschvirus maltsch</taxon>
    </lineage>
</organism>
<accession>A0A6J5T903</accession>
<proteinExistence type="predicted"/>
<protein>
    <submittedName>
        <fullName evidence="1">Uncharacterized protein</fullName>
    </submittedName>
</protein>
<name>A0A6J5T903_9CAUD</name>
<sequence length="69" mass="8092">MALMTLFVPVEGYVKQLEQLIAIQYRVGTPQDAEPHQHELQRVIEYNHKTHSGFYPIYYESKDAEPQTN</sequence>
<reference evidence="1" key="1">
    <citation type="submission" date="2020-05" db="EMBL/GenBank/DDBJ databases">
        <authorList>
            <person name="Chiriac C."/>
            <person name="Salcher M."/>
            <person name="Ghai R."/>
            <person name="Kavagutti S V."/>
        </authorList>
    </citation>
    <scope>NUCLEOTIDE SEQUENCE</scope>
</reference>